<keyword evidence="3" id="KW-1185">Reference proteome</keyword>
<evidence type="ECO:0000313" key="3">
    <source>
        <dbReference type="Proteomes" id="UP000031364"/>
    </source>
</evidence>
<dbReference type="RefSeq" id="WP_043667855.1">
    <property type="nucleotide sequence ID" value="NZ_BDCI01000035.1"/>
</dbReference>
<comment type="caution">
    <text evidence="2">The sequence shown here is derived from an EMBL/GenBank/DDBJ whole genome shotgun (WGS) entry which is preliminary data.</text>
</comment>
<reference evidence="2 3" key="1">
    <citation type="journal article" date="2014" name="Int. J. Syst. Evol. Microbiol.">
        <title>Nocardia vulneris sp. nov., isolated from wounds of human patients in North America.</title>
        <authorList>
            <person name="Lasker B.A."/>
            <person name="Bell M."/>
            <person name="Klenk H.P."/>
            <person name="Sproer C."/>
            <person name="Schumann C."/>
            <person name="Schumann P."/>
            <person name="Brown J.M."/>
        </authorList>
    </citation>
    <scope>NUCLEOTIDE SEQUENCE [LARGE SCALE GENOMIC DNA]</scope>
    <source>
        <strain evidence="2 3">W9851</strain>
    </source>
</reference>
<dbReference type="EMBL" id="JNFP01000010">
    <property type="protein sequence ID" value="KIA64959.1"/>
    <property type="molecule type" value="Genomic_DNA"/>
</dbReference>
<proteinExistence type="predicted"/>
<gene>
    <name evidence="2" type="ORF">FG87_10280</name>
</gene>
<evidence type="ECO:0000313" key="2">
    <source>
        <dbReference type="EMBL" id="KIA64959.1"/>
    </source>
</evidence>
<accession>A0ABR4ZI19</accession>
<feature type="region of interest" description="Disordered" evidence="1">
    <location>
        <begin position="1"/>
        <end position="66"/>
    </location>
</feature>
<dbReference type="Proteomes" id="UP000031364">
    <property type="component" value="Unassembled WGS sequence"/>
</dbReference>
<evidence type="ECO:0000256" key="1">
    <source>
        <dbReference type="SAM" id="MobiDB-lite"/>
    </source>
</evidence>
<name>A0ABR4ZI19_9NOCA</name>
<feature type="compositionally biased region" description="Basic and acidic residues" evidence="1">
    <location>
        <begin position="42"/>
        <end position="53"/>
    </location>
</feature>
<sequence length="112" mass="12039">MNRRNSPAEGDSLRPAGAAELPNTAHSPAPRHDGAGPALGDLIRRERQRDMNRRNGFTGTGWSPRRGARITRVMRATTADAERTSRAELSVHCDGAADLLRCGGLGANGRRI</sequence>
<protein>
    <submittedName>
        <fullName evidence="2">Uncharacterized protein</fullName>
    </submittedName>
</protein>
<organism evidence="2 3">
    <name type="scientific">Nocardia vulneris</name>
    <dbReference type="NCBI Taxonomy" id="1141657"/>
    <lineage>
        <taxon>Bacteria</taxon>
        <taxon>Bacillati</taxon>
        <taxon>Actinomycetota</taxon>
        <taxon>Actinomycetes</taxon>
        <taxon>Mycobacteriales</taxon>
        <taxon>Nocardiaceae</taxon>
        <taxon>Nocardia</taxon>
    </lineage>
</organism>